<evidence type="ECO:0008006" key="8">
    <source>
        <dbReference type="Google" id="ProtNLM"/>
    </source>
</evidence>
<feature type="compositionally biased region" description="Low complexity" evidence="1">
    <location>
        <begin position="26"/>
        <end position="37"/>
    </location>
</feature>
<keyword evidence="2" id="KW-0472">Membrane</keyword>
<accession>A0AAX6MRV3</accession>
<dbReference type="PANTHER" id="PTHR35895:SF3">
    <property type="entry name" value="PRE-RRNA PROCESSING PROTEIN"/>
    <property type="match status" value="1"/>
</dbReference>
<evidence type="ECO:0000313" key="6">
    <source>
        <dbReference type="EMBL" id="KAK6955349.1"/>
    </source>
</evidence>
<keyword evidence="7" id="KW-1185">Reference proteome</keyword>
<dbReference type="Gene3D" id="2.60.40.1820">
    <property type="match status" value="1"/>
</dbReference>
<name>A0AAX6MRV3_9PEZI</name>
<dbReference type="Proteomes" id="UP001369815">
    <property type="component" value="Unassembled WGS sequence"/>
</dbReference>
<dbReference type="Pfam" id="PF22786">
    <property type="entry name" value="Tag1_C"/>
    <property type="match status" value="1"/>
</dbReference>
<evidence type="ECO:0000259" key="4">
    <source>
        <dbReference type="Pfam" id="PF26150"/>
    </source>
</evidence>
<dbReference type="PANTHER" id="PTHR35895">
    <property type="entry name" value="CHROMOSOME 16, WHOLE GENOME SHOTGUN SEQUENCE"/>
    <property type="match status" value="1"/>
</dbReference>
<dbReference type="AlphaFoldDB" id="A0AAX6MRV3"/>
<sequence length="890" mass="95669">MSDEEASPLLSAAAKGKSKARDQAESSESTPLLSNSSATPRYDGEEDEHNGDSNDSSPAHSTDTSPTSTSTKNSRRWASAIAIALLAGIILAIIAFAFVVPQAVQEYAQQAAVIEPTNLSLESITKEGVRARVQANFHLDGSKVGSNYIRNVGRAVTWVAAQLESEETKVDVRIPKYDNVLLGSAIVPPLLINLRDGDVTKFDVVTDIIPGDPEGIRIIANEWFEGRLDKLRLNGQADLSLKSGIFPLGTHAISESIVFEANKVPAVPKYNITRFRVDDGPMKGSMLADVSLTAFNEYPVGLNIPELAFDILVPGCASSDPFILVAEAATSEVHLEPRSDVVVDVKGVIRELPDSLTHVCPDSTSSPLDNILRQYMHGDPATLFVRGSRHPDGDTPKWIADILSSVTVPVPFPGRTLDGLLRNFSLTDVNFALPDPDVPDSNPTVSGTILVTAGIPSEMNFGINVTNVRATADVLYKGNKMGELNLREWQDANSTRVEGEGDEGPMLKIQSRVVDAPLNITDSTVFAEVISALLFGTEPVRLHVDALVDIKVKTTLGDLTLKEVPAEGKIPVKPLPKGAIGSIEPKVGSLRILDTTSDSITLQALVNVTNPTPYTAHVPYANIHVLSNDSIIGSATVENLKIDKGSNSNILVTAKWNPPMGGAHGRKVGRELISQYLSGWNTSITVKPHRNSIPGQPIICEALSKFNMTLAAPKLNLPGDTPEEKTHFIRDATFHFFSSTATFTLVSPLQYNTLYLDFVNATALYNHTEPIGQIVYDLPFSAPPGKSQTPKLPVTWSLDSVGYDAVRKAIGGKLKLDAHANVEMRLGNWRESLWYQGKGIGASTNKTGHGQDAEALLAVRPAAEALGAADRHLDGDPGVRAGRDVLPDQS</sequence>
<organism evidence="6 7">
    <name type="scientific">Daldinia eschscholtzii</name>
    <dbReference type="NCBI Taxonomy" id="292717"/>
    <lineage>
        <taxon>Eukaryota</taxon>
        <taxon>Fungi</taxon>
        <taxon>Dikarya</taxon>
        <taxon>Ascomycota</taxon>
        <taxon>Pezizomycotina</taxon>
        <taxon>Sordariomycetes</taxon>
        <taxon>Xylariomycetidae</taxon>
        <taxon>Xylariales</taxon>
        <taxon>Hypoxylaceae</taxon>
        <taxon>Daldinia</taxon>
    </lineage>
</organism>
<reference evidence="6 7" key="1">
    <citation type="journal article" date="2024" name="Front Chem Biol">
        <title>Unveiling the potential of Daldinia eschscholtzii MFLUCC 19-0629 through bioactivity and bioinformatics studies for enhanced sustainable agriculture production.</title>
        <authorList>
            <person name="Brooks S."/>
            <person name="Weaver J.A."/>
            <person name="Klomchit A."/>
            <person name="Alharthi S.A."/>
            <person name="Onlamun T."/>
            <person name="Nurani R."/>
            <person name="Vong T.K."/>
            <person name="Alberti F."/>
            <person name="Greco C."/>
        </authorList>
    </citation>
    <scope>NUCLEOTIDE SEQUENCE [LARGE SCALE GENOMIC DNA]</scope>
    <source>
        <strain evidence="6">MFLUCC 19-0629</strain>
    </source>
</reference>
<gene>
    <name evidence="6" type="ORF">Daesc_002982</name>
</gene>
<dbReference type="EMBL" id="JBANMG010000003">
    <property type="protein sequence ID" value="KAK6955349.1"/>
    <property type="molecule type" value="Genomic_DNA"/>
</dbReference>
<proteinExistence type="predicted"/>
<feature type="region of interest" description="Disordered" evidence="1">
    <location>
        <begin position="1"/>
        <end position="73"/>
    </location>
</feature>
<evidence type="ECO:0000256" key="2">
    <source>
        <dbReference type="SAM" id="Phobius"/>
    </source>
</evidence>
<feature type="domain" description="Tag1-like fifth Ig-like" evidence="5">
    <location>
        <begin position="723"/>
        <end position="834"/>
    </location>
</feature>
<feature type="compositionally biased region" description="Low complexity" evidence="1">
    <location>
        <begin position="55"/>
        <end position="71"/>
    </location>
</feature>
<feature type="transmembrane region" description="Helical" evidence="2">
    <location>
        <begin position="77"/>
        <end position="100"/>
    </location>
</feature>
<feature type="domain" description="Tag1-like fourth Ig-like" evidence="4">
    <location>
        <begin position="585"/>
        <end position="697"/>
    </location>
</feature>
<dbReference type="Pfam" id="PF26174">
    <property type="entry name" value="LEA-2_1"/>
    <property type="match status" value="1"/>
</dbReference>
<dbReference type="Pfam" id="PF26150">
    <property type="entry name" value="LEA-2_4"/>
    <property type="match status" value="1"/>
</dbReference>
<evidence type="ECO:0000259" key="3">
    <source>
        <dbReference type="Pfam" id="PF22786"/>
    </source>
</evidence>
<dbReference type="InterPro" id="IPR055011">
    <property type="entry name" value="Tag1_C"/>
</dbReference>
<keyword evidence="2" id="KW-1133">Transmembrane helix</keyword>
<dbReference type="InterPro" id="IPR059065">
    <property type="entry name" value="Ig_Tag1-like_4th"/>
</dbReference>
<evidence type="ECO:0000259" key="5">
    <source>
        <dbReference type="Pfam" id="PF26153"/>
    </source>
</evidence>
<dbReference type="GO" id="GO:0000329">
    <property type="term" value="C:fungal-type vacuole membrane"/>
    <property type="evidence" value="ECO:0007669"/>
    <property type="project" value="InterPro"/>
</dbReference>
<dbReference type="Pfam" id="PF26153">
    <property type="entry name" value="LEA-2L_5"/>
    <property type="match status" value="1"/>
</dbReference>
<dbReference type="InterPro" id="IPR046368">
    <property type="entry name" value="Tag1"/>
</dbReference>
<dbReference type="InterPro" id="IPR059066">
    <property type="entry name" value="Ig_Tag1-like_5th"/>
</dbReference>
<evidence type="ECO:0000313" key="7">
    <source>
        <dbReference type="Proteomes" id="UP001369815"/>
    </source>
</evidence>
<feature type="domain" description="Tag1 C-terminal" evidence="3">
    <location>
        <begin position="459"/>
        <end position="573"/>
    </location>
</feature>
<protein>
    <recommendedName>
        <fullName evidence="8">Pre-rRNA processing protein</fullName>
    </recommendedName>
</protein>
<evidence type="ECO:0000256" key="1">
    <source>
        <dbReference type="SAM" id="MobiDB-lite"/>
    </source>
</evidence>
<feature type="region of interest" description="Disordered" evidence="1">
    <location>
        <begin position="869"/>
        <end position="890"/>
    </location>
</feature>
<comment type="caution">
    <text evidence="6">The sequence shown here is derived from an EMBL/GenBank/DDBJ whole genome shotgun (WGS) entry which is preliminary data.</text>
</comment>
<keyword evidence="2" id="KW-0812">Transmembrane</keyword>